<dbReference type="EMBL" id="JAOPGA020000883">
    <property type="protein sequence ID" value="KAL0482704.1"/>
    <property type="molecule type" value="Genomic_DNA"/>
</dbReference>
<dbReference type="InterPro" id="IPR014044">
    <property type="entry name" value="CAP_dom"/>
</dbReference>
<dbReference type="InterPro" id="IPR035940">
    <property type="entry name" value="CAP_sf"/>
</dbReference>
<feature type="domain" description="SCP" evidence="2">
    <location>
        <begin position="32"/>
        <end position="157"/>
    </location>
</feature>
<dbReference type="Proteomes" id="UP001431209">
    <property type="component" value="Unassembled WGS sequence"/>
</dbReference>
<accession>A0AAW2Z0D1</accession>
<dbReference type="Gene3D" id="3.40.33.10">
    <property type="entry name" value="CAP"/>
    <property type="match status" value="1"/>
</dbReference>
<dbReference type="CDD" id="cd05380">
    <property type="entry name" value="CAP_euk"/>
    <property type="match status" value="1"/>
</dbReference>
<reference evidence="4 5" key="1">
    <citation type="submission" date="2024-03" db="EMBL/GenBank/DDBJ databases">
        <title>The Acrasis kona genome and developmental transcriptomes reveal deep origins of eukaryotic multicellular pathways.</title>
        <authorList>
            <person name="Sheikh S."/>
            <person name="Fu C.-J."/>
            <person name="Brown M.W."/>
            <person name="Baldauf S.L."/>
        </authorList>
    </citation>
    <scope>NUCLEOTIDE SEQUENCE [LARGE SCALE GENOMIC DNA]</scope>
    <source>
        <strain evidence="4 5">ATCC MYA-3509</strain>
    </source>
</reference>
<keyword evidence="5" id="KW-1185">Reference proteome</keyword>
<gene>
    <name evidence="3" type="ORF">AKO1_004473</name>
    <name evidence="4" type="ORF">AKO1_014376</name>
</gene>
<evidence type="ECO:0000313" key="3">
    <source>
        <dbReference type="EMBL" id="KAL0481424.1"/>
    </source>
</evidence>
<evidence type="ECO:0000256" key="1">
    <source>
        <dbReference type="SAM" id="SignalP"/>
    </source>
</evidence>
<dbReference type="PROSITE" id="PS51257">
    <property type="entry name" value="PROKAR_LIPOPROTEIN"/>
    <property type="match status" value="1"/>
</dbReference>
<dbReference type="AlphaFoldDB" id="A0AAW2Z0D1"/>
<evidence type="ECO:0000259" key="2">
    <source>
        <dbReference type="SMART" id="SM00198"/>
    </source>
</evidence>
<evidence type="ECO:0000313" key="5">
    <source>
        <dbReference type="Proteomes" id="UP001431209"/>
    </source>
</evidence>
<dbReference type="PANTHER" id="PTHR10334">
    <property type="entry name" value="CYSTEINE-RICH SECRETORY PROTEIN-RELATED"/>
    <property type="match status" value="1"/>
</dbReference>
<dbReference type="SMART" id="SM00198">
    <property type="entry name" value="SCP"/>
    <property type="match status" value="1"/>
</dbReference>
<proteinExistence type="predicted"/>
<feature type="chain" id="PRO_5044718150" description="SCP domain-containing protein" evidence="1">
    <location>
        <begin position="19"/>
        <end position="168"/>
    </location>
</feature>
<sequence length="168" mass="19249">MKIIFWCLALLFVSCVLASKSKAGSRNIYDQSVIQQLVSEHNRYRSQHGARPLKWDANLALFADNYLRQCVNYGGNTVSFNKNTASYRDSGNFNLGENIYGFEKQVGTPREIVAGWYGYAYGKKQMLHKESYAMGCSIRYCQGLKQPHVILCNYLYGPDYNPSEYTDY</sequence>
<feature type="signal peptide" evidence="1">
    <location>
        <begin position="1"/>
        <end position="18"/>
    </location>
</feature>
<evidence type="ECO:0000313" key="4">
    <source>
        <dbReference type="EMBL" id="KAL0482704.1"/>
    </source>
</evidence>
<dbReference type="EMBL" id="JAOPGA020000763">
    <property type="protein sequence ID" value="KAL0481424.1"/>
    <property type="molecule type" value="Genomic_DNA"/>
</dbReference>
<comment type="caution">
    <text evidence="4">The sequence shown here is derived from an EMBL/GenBank/DDBJ whole genome shotgun (WGS) entry which is preliminary data.</text>
</comment>
<name>A0AAW2Z0D1_9EUKA</name>
<keyword evidence="1" id="KW-0732">Signal</keyword>
<dbReference type="SUPFAM" id="SSF55797">
    <property type="entry name" value="PR-1-like"/>
    <property type="match status" value="1"/>
</dbReference>
<protein>
    <recommendedName>
        <fullName evidence="2">SCP domain-containing protein</fullName>
    </recommendedName>
</protein>
<organism evidence="4 5">
    <name type="scientific">Acrasis kona</name>
    <dbReference type="NCBI Taxonomy" id="1008807"/>
    <lineage>
        <taxon>Eukaryota</taxon>
        <taxon>Discoba</taxon>
        <taxon>Heterolobosea</taxon>
        <taxon>Tetramitia</taxon>
        <taxon>Eutetramitia</taxon>
        <taxon>Acrasidae</taxon>
        <taxon>Acrasis</taxon>
    </lineage>
</organism>
<dbReference type="InterPro" id="IPR001283">
    <property type="entry name" value="CRISP-related"/>
</dbReference>
<dbReference type="Pfam" id="PF00188">
    <property type="entry name" value="CAP"/>
    <property type="match status" value="1"/>
</dbReference>